<dbReference type="EMBL" id="CP144914">
    <property type="protein sequence ID" value="WWD80952.1"/>
    <property type="molecule type" value="Genomic_DNA"/>
</dbReference>
<evidence type="ECO:0000259" key="1">
    <source>
        <dbReference type="Pfam" id="PF13539"/>
    </source>
</evidence>
<gene>
    <name evidence="2" type="ORF">FTX54_005155</name>
</gene>
<evidence type="ECO:0000313" key="2">
    <source>
        <dbReference type="EMBL" id="WWD80952.1"/>
    </source>
</evidence>
<protein>
    <submittedName>
        <fullName evidence="2">M15 family metallopeptidase</fullName>
    </submittedName>
</protein>
<dbReference type="GO" id="GO:0008233">
    <property type="term" value="F:peptidase activity"/>
    <property type="evidence" value="ECO:0007669"/>
    <property type="project" value="InterPro"/>
</dbReference>
<organism evidence="2 3">
    <name type="scientific">Alkalicoccus halolimnae</name>
    <dbReference type="NCBI Taxonomy" id="1667239"/>
    <lineage>
        <taxon>Bacteria</taxon>
        <taxon>Bacillati</taxon>
        <taxon>Bacillota</taxon>
        <taxon>Bacilli</taxon>
        <taxon>Bacillales</taxon>
        <taxon>Bacillaceae</taxon>
        <taxon>Alkalicoccus</taxon>
    </lineage>
</organism>
<dbReference type="InterPro" id="IPR039561">
    <property type="entry name" value="Peptidase_M15C"/>
</dbReference>
<dbReference type="KEGG" id="ahal:FTX54_005155"/>
<dbReference type="InterPro" id="IPR009045">
    <property type="entry name" value="Zn_M74/Hedgehog-like"/>
</dbReference>
<dbReference type="Gene3D" id="3.30.1380.10">
    <property type="match status" value="1"/>
</dbReference>
<dbReference type="SUPFAM" id="SSF55166">
    <property type="entry name" value="Hedgehog/DD-peptidase"/>
    <property type="match status" value="1"/>
</dbReference>
<dbReference type="PANTHER" id="PTHR34385:SF1">
    <property type="entry name" value="PEPTIDOGLYCAN L-ALANYL-D-GLUTAMATE ENDOPEPTIDASE CWLK"/>
    <property type="match status" value="1"/>
</dbReference>
<dbReference type="AlphaFoldDB" id="A0AAJ8N3D7"/>
<keyword evidence="3" id="KW-1185">Reference proteome</keyword>
<dbReference type="CDD" id="cd14845">
    <property type="entry name" value="L-Ala-D-Glu_peptidase_like"/>
    <property type="match status" value="1"/>
</dbReference>
<accession>A0AAJ8N3D7</accession>
<dbReference type="PANTHER" id="PTHR34385">
    <property type="entry name" value="D-ALANYL-D-ALANINE CARBOXYPEPTIDASE"/>
    <property type="match status" value="1"/>
</dbReference>
<dbReference type="Pfam" id="PF13539">
    <property type="entry name" value="Peptidase_M15_4"/>
    <property type="match status" value="1"/>
</dbReference>
<reference evidence="2 3" key="1">
    <citation type="submission" date="2024-01" db="EMBL/GenBank/DDBJ databases">
        <title>Complete Genome Sequence of Alkalicoccus halolimnae BZ-SZ-XJ29T, a Moderately Halophilic Bacterium Isolated from a Salt Lake.</title>
        <authorList>
            <person name="Zhao B."/>
        </authorList>
    </citation>
    <scope>NUCLEOTIDE SEQUENCE [LARGE SCALE GENOMIC DNA]</scope>
    <source>
        <strain evidence="2 3">BZ-SZ-XJ29</strain>
    </source>
</reference>
<feature type="domain" description="Peptidase M15C" evidence="1">
    <location>
        <begin position="42"/>
        <end position="110"/>
    </location>
</feature>
<dbReference type="InterPro" id="IPR052179">
    <property type="entry name" value="DD-CPase-like"/>
</dbReference>
<proteinExistence type="predicted"/>
<dbReference type="Proteomes" id="UP000321816">
    <property type="component" value="Chromosome"/>
</dbReference>
<sequence>MERTADRNINVVITETYRSKERQNDLFARGRSSEGEIVTHAAGGESYHNYGLAIDFALRTDEGDVVWDVESDFNGSGKPDWLEAAEIAKDLGFEWGGDWSGFRDYPHLQMTFGLTINELQEASPR</sequence>
<name>A0AAJ8N3D7_9BACI</name>
<evidence type="ECO:0000313" key="3">
    <source>
        <dbReference type="Proteomes" id="UP000321816"/>
    </source>
</evidence>